<accession>A0A6L6L8B7</accession>
<reference evidence="2 4" key="2">
    <citation type="submission" date="2019-10" db="EMBL/GenBank/DDBJ databases">
        <title>Roseburia spp. ameliorate alcoholic fatty liver via restoration of gut barrier function.</title>
        <authorList>
            <person name="Seo B."/>
            <person name="Ko G."/>
        </authorList>
    </citation>
    <scope>NUCLEOTIDE SEQUENCE [LARGE SCALE GENOMIC DNA]</scope>
    <source>
        <strain evidence="2 4">SNUG30017</strain>
    </source>
</reference>
<dbReference type="EMBL" id="WGGT01000004">
    <property type="protein sequence ID" value="MVQ45039.1"/>
    <property type="molecule type" value="Genomic_DNA"/>
</dbReference>
<dbReference type="RefSeq" id="WP_155219846.1">
    <property type="nucleotide sequence ID" value="NZ_WGGT01000004.1"/>
</dbReference>
<reference evidence="1 3" key="1">
    <citation type="journal article" date="2019" name="Nat. Med.">
        <title>A library of human gut bacterial isolates paired with longitudinal multiomics data enables mechanistic microbiome research.</title>
        <authorList>
            <person name="Poyet M."/>
            <person name="Groussin M."/>
            <person name="Gibbons S.M."/>
            <person name="Avila-Pacheco J."/>
            <person name="Jiang X."/>
            <person name="Kearney S.M."/>
            <person name="Perrotta A.R."/>
            <person name="Berdy B."/>
            <person name="Zhao S."/>
            <person name="Lieberman T.D."/>
            <person name="Swanson P.K."/>
            <person name="Smith M."/>
            <person name="Roesemann S."/>
            <person name="Alexander J.E."/>
            <person name="Rich S.A."/>
            <person name="Livny J."/>
            <person name="Vlamakis H."/>
            <person name="Clish C."/>
            <person name="Bullock K."/>
            <person name="Deik A."/>
            <person name="Scott J."/>
            <person name="Pierce K.A."/>
            <person name="Xavier R.J."/>
            <person name="Alm E.J."/>
        </authorList>
    </citation>
    <scope>NUCLEOTIDE SEQUENCE [LARGE SCALE GENOMIC DNA]</scope>
    <source>
        <strain evidence="1 3">BIOML-A1</strain>
    </source>
</reference>
<dbReference type="AlphaFoldDB" id="A0A6L6L8B7"/>
<comment type="caution">
    <text evidence="1">The sequence shown here is derived from an EMBL/GenBank/DDBJ whole genome shotgun (WGS) entry which is preliminary data.</text>
</comment>
<protein>
    <submittedName>
        <fullName evidence="1">Uncharacterized protein</fullName>
    </submittedName>
</protein>
<sequence>MSNKEEFLKVKTYEEYDRRRDEFRNLDVRDPEILNHFNELFPKLEKSGWEDGVIVEAYKESRKKRE</sequence>
<proteinExistence type="predicted"/>
<evidence type="ECO:0000313" key="3">
    <source>
        <dbReference type="Proteomes" id="UP000478483"/>
    </source>
</evidence>
<dbReference type="Proteomes" id="UP000479531">
    <property type="component" value="Unassembled WGS sequence"/>
</dbReference>
<evidence type="ECO:0000313" key="1">
    <source>
        <dbReference type="EMBL" id="MTR86660.1"/>
    </source>
</evidence>
<evidence type="ECO:0000313" key="4">
    <source>
        <dbReference type="Proteomes" id="UP000479531"/>
    </source>
</evidence>
<evidence type="ECO:0000313" key="2">
    <source>
        <dbReference type="EMBL" id="MVQ45039.1"/>
    </source>
</evidence>
<gene>
    <name evidence="2" type="ORF">GCK47_04815</name>
    <name evidence="1" type="ORF">GMD50_16770</name>
</gene>
<organism evidence="1 3">
    <name type="scientific">Roseburia intestinalis</name>
    <dbReference type="NCBI Taxonomy" id="166486"/>
    <lineage>
        <taxon>Bacteria</taxon>
        <taxon>Bacillati</taxon>
        <taxon>Bacillota</taxon>
        <taxon>Clostridia</taxon>
        <taxon>Lachnospirales</taxon>
        <taxon>Lachnospiraceae</taxon>
        <taxon>Roseburia</taxon>
    </lineage>
</organism>
<dbReference type="Proteomes" id="UP000478483">
    <property type="component" value="Unassembled WGS sequence"/>
</dbReference>
<name>A0A6L6L8B7_9FIRM</name>
<dbReference type="EMBL" id="WNAJ01000026">
    <property type="protein sequence ID" value="MTR86660.1"/>
    <property type="molecule type" value="Genomic_DNA"/>
</dbReference>